<gene>
    <name evidence="2" type="ORF">BKP35_13260</name>
</gene>
<feature type="transmembrane region" description="Helical" evidence="1">
    <location>
        <begin position="7"/>
        <end position="25"/>
    </location>
</feature>
<feature type="transmembrane region" description="Helical" evidence="1">
    <location>
        <begin position="45"/>
        <end position="66"/>
    </location>
</feature>
<name>A0A1S2LDR1_9BACI</name>
<dbReference type="AlphaFoldDB" id="A0A1S2LDR1"/>
<keyword evidence="1" id="KW-0472">Membrane</keyword>
<accession>A0A1S2LDR1</accession>
<evidence type="ECO:0000313" key="2">
    <source>
        <dbReference type="EMBL" id="OIJ10652.1"/>
    </source>
</evidence>
<proteinExistence type="predicted"/>
<protein>
    <submittedName>
        <fullName evidence="2">Uncharacterized protein</fullName>
    </submittedName>
</protein>
<keyword evidence="1" id="KW-0812">Transmembrane</keyword>
<feature type="transmembrane region" description="Helical" evidence="1">
    <location>
        <begin position="78"/>
        <end position="97"/>
    </location>
</feature>
<evidence type="ECO:0000256" key="1">
    <source>
        <dbReference type="SAM" id="Phobius"/>
    </source>
</evidence>
<dbReference type="EMBL" id="MLQQ01000039">
    <property type="protein sequence ID" value="OIJ10652.1"/>
    <property type="molecule type" value="Genomic_DNA"/>
</dbReference>
<reference evidence="2 3" key="1">
    <citation type="submission" date="2016-10" db="EMBL/GenBank/DDBJ databases">
        <title>Draft genome sequences of four alkaliphilic bacteria belonging to the Anaerobacillus genus.</title>
        <authorList>
            <person name="Bassil N.M."/>
            <person name="Lloyd J.R."/>
        </authorList>
    </citation>
    <scope>NUCLEOTIDE SEQUENCE [LARGE SCALE GENOMIC DNA]</scope>
    <source>
        <strain evidence="2 3">DSM 15340</strain>
    </source>
</reference>
<comment type="caution">
    <text evidence="2">The sequence shown here is derived from an EMBL/GenBank/DDBJ whole genome shotgun (WGS) entry which is preliminary data.</text>
</comment>
<dbReference type="Proteomes" id="UP000180098">
    <property type="component" value="Unassembled WGS sequence"/>
</dbReference>
<organism evidence="2 3">
    <name type="scientific">Anaerobacillus arseniciselenatis</name>
    <dbReference type="NCBI Taxonomy" id="85682"/>
    <lineage>
        <taxon>Bacteria</taxon>
        <taxon>Bacillati</taxon>
        <taxon>Bacillota</taxon>
        <taxon>Bacilli</taxon>
        <taxon>Bacillales</taxon>
        <taxon>Bacillaceae</taxon>
        <taxon>Anaerobacillus</taxon>
    </lineage>
</organism>
<evidence type="ECO:0000313" key="3">
    <source>
        <dbReference type="Proteomes" id="UP000180098"/>
    </source>
</evidence>
<keyword evidence="1" id="KW-1133">Transmembrane helix</keyword>
<sequence length="219" mass="24848">MIENKKYLYWSIAILLVIIILNLPFPHALPLAEAILVNLNIPLRFLGGFHYVGIFSLILVIVSLFLLSNSLKEYKGRFVLIGFVVMMGGPIFLVSIFQQTVATGIYAVSYDRQASNCNFTMIDDETLVGSCKLPFVNYSRKPVEFTVEFYDRFRFENAPPMLTLMNHHGLHEITLSGKQRKTVYLETEIDISTLENHIWGGTANGVNIILKSGKSRREL</sequence>
<keyword evidence="3" id="KW-1185">Reference proteome</keyword>